<reference evidence="2" key="1">
    <citation type="journal article" date="2021" name="Proc. Natl. Acad. Sci. U.S.A.">
        <title>Three genomes in the algal genus Volvox reveal the fate of a haploid sex-determining region after a transition to homothallism.</title>
        <authorList>
            <person name="Yamamoto K."/>
            <person name="Hamaji T."/>
            <person name="Kawai-Toyooka H."/>
            <person name="Matsuzaki R."/>
            <person name="Takahashi F."/>
            <person name="Nishimura Y."/>
            <person name="Kawachi M."/>
            <person name="Noguchi H."/>
            <person name="Minakuchi Y."/>
            <person name="Umen J.G."/>
            <person name="Toyoda A."/>
            <person name="Nozaki H."/>
        </authorList>
    </citation>
    <scope>NUCLEOTIDE SEQUENCE</scope>
    <source>
        <strain evidence="2">NIES-3780</strain>
    </source>
</reference>
<feature type="region of interest" description="Disordered" evidence="1">
    <location>
        <begin position="111"/>
        <end position="158"/>
    </location>
</feature>
<gene>
    <name evidence="2" type="ORF">Vafri_18815</name>
</gene>
<feature type="compositionally biased region" description="Polar residues" evidence="1">
    <location>
        <begin position="291"/>
        <end position="303"/>
    </location>
</feature>
<accession>A0A8J4F924</accession>
<protein>
    <recommendedName>
        <fullName evidence="4">RNase III domain-containing protein</fullName>
    </recommendedName>
</protein>
<feature type="compositionally biased region" description="Polar residues" evidence="1">
    <location>
        <begin position="222"/>
        <end position="250"/>
    </location>
</feature>
<evidence type="ECO:0000256" key="1">
    <source>
        <dbReference type="SAM" id="MobiDB-lite"/>
    </source>
</evidence>
<dbReference type="PANTHER" id="PTHR34276">
    <property type="entry name" value="MINI-RIBONUCLEASE 3"/>
    <property type="match status" value="1"/>
</dbReference>
<feature type="compositionally biased region" description="Low complexity" evidence="1">
    <location>
        <begin position="271"/>
        <end position="290"/>
    </location>
</feature>
<feature type="compositionally biased region" description="Low complexity" evidence="1">
    <location>
        <begin position="115"/>
        <end position="128"/>
    </location>
</feature>
<dbReference type="SUPFAM" id="SSF69065">
    <property type="entry name" value="RNase III domain-like"/>
    <property type="match status" value="1"/>
</dbReference>
<feature type="region of interest" description="Disordered" evidence="1">
    <location>
        <begin position="373"/>
        <end position="395"/>
    </location>
</feature>
<evidence type="ECO:0008006" key="4">
    <source>
        <dbReference type="Google" id="ProtNLM"/>
    </source>
</evidence>
<dbReference type="Proteomes" id="UP000747399">
    <property type="component" value="Unassembled WGS sequence"/>
</dbReference>
<organism evidence="2 3">
    <name type="scientific">Volvox africanus</name>
    <dbReference type="NCBI Taxonomy" id="51714"/>
    <lineage>
        <taxon>Eukaryota</taxon>
        <taxon>Viridiplantae</taxon>
        <taxon>Chlorophyta</taxon>
        <taxon>core chlorophytes</taxon>
        <taxon>Chlorophyceae</taxon>
        <taxon>CS clade</taxon>
        <taxon>Chlamydomonadales</taxon>
        <taxon>Volvocaceae</taxon>
        <taxon>Volvox</taxon>
    </lineage>
</organism>
<evidence type="ECO:0000313" key="3">
    <source>
        <dbReference type="Proteomes" id="UP000747399"/>
    </source>
</evidence>
<dbReference type="GO" id="GO:0006396">
    <property type="term" value="P:RNA processing"/>
    <property type="evidence" value="ECO:0007669"/>
    <property type="project" value="InterPro"/>
</dbReference>
<dbReference type="EMBL" id="BNCO01000071">
    <property type="protein sequence ID" value="GIL65001.1"/>
    <property type="molecule type" value="Genomic_DNA"/>
</dbReference>
<dbReference type="Gene3D" id="1.10.1520.10">
    <property type="entry name" value="Ribonuclease III domain"/>
    <property type="match status" value="1"/>
</dbReference>
<dbReference type="GO" id="GO:0004525">
    <property type="term" value="F:ribonuclease III activity"/>
    <property type="evidence" value="ECO:0007669"/>
    <property type="project" value="InterPro"/>
</dbReference>
<proteinExistence type="predicted"/>
<feature type="compositionally biased region" description="Gly residues" evidence="1">
    <location>
        <begin position="129"/>
        <end position="138"/>
    </location>
</feature>
<dbReference type="PANTHER" id="PTHR34276:SF1">
    <property type="entry name" value="MINI-RIBONUCLEASE 3"/>
    <property type="match status" value="1"/>
</dbReference>
<feature type="region of interest" description="Disordered" evidence="1">
    <location>
        <begin position="220"/>
        <end position="303"/>
    </location>
</feature>
<sequence>MHLGFSTSAGKPAASRPLAADIRISTVATIRRAASLPPPSLNGIAASNPRSVFNPLALAYLGDAVWEAHSRRLEAYIEAWCQQQQQSGHGNAAIIAEPGGDGTVVNSCSRRERQAVVQRGQQQQQRGAKGPGRSGGRNGVRAKSGGADFGGTVNNVSSGGGNTGGSVLAWSSRQARKQWSTATFQARVFDALVDGIIPVPQLDALPPGFGLGGLVAAPPQEQPSLASRGTSATVAAAPQDSSAPLSTTVSPAPASLLEPPTAEPAAKDRLAAAAGEESGSSSLPAGLSPLRTPTQVQSGGATTSIPQPLVLTAEELDVLRWGRNAGVSSVPKDVPVGVYKKATAVEVLVAHLYLVNPDRCAALITAALTAQLPASQHPPGSTGRAEGTVQRQDMA</sequence>
<comment type="caution">
    <text evidence="2">The sequence shown here is derived from an EMBL/GenBank/DDBJ whole genome shotgun (WGS) entry which is preliminary data.</text>
</comment>
<dbReference type="AlphaFoldDB" id="A0A8J4F924"/>
<dbReference type="InterPro" id="IPR036389">
    <property type="entry name" value="RNase_III_sf"/>
</dbReference>
<name>A0A8J4F924_9CHLO</name>
<keyword evidence="3" id="KW-1185">Reference proteome</keyword>
<evidence type="ECO:0000313" key="2">
    <source>
        <dbReference type="EMBL" id="GIL65001.1"/>
    </source>
</evidence>